<gene>
    <name evidence="1" type="ORF">DPMN_122170</name>
</gene>
<dbReference type="AlphaFoldDB" id="A0A9D4GRX3"/>
<sequence>MSLKKTGPKELGTEIADNRVYAVGLSKTRVAKFLQLAPEMDREPTLISPWCNGYGVRLATGRSRVRSPPWKRSLVLPQRHQLCGVVGARLVLMVKPAANLCTIVIGRSAATPASLLAFCGRRRLHRACTHDRLFPSVASPPQAIDQGVSMALALVPSRPCPESSAREVKRGCSVSVLYTGHLKEPGAPLESGSPLRGTRKEFLKIVARDENLALFLLDHKGCVRVR</sequence>
<evidence type="ECO:0000313" key="1">
    <source>
        <dbReference type="EMBL" id="KAH3820424.1"/>
    </source>
</evidence>
<name>A0A9D4GRX3_DREPO</name>
<accession>A0A9D4GRX3</accession>
<reference evidence="1" key="2">
    <citation type="submission" date="2020-11" db="EMBL/GenBank/DDBJ databases">
        <authorList>
            <person name="McCartney M.A."/>
            <person name="Auch B."/>
            <person name="Kono T."/>
            <person name="Mallez S."/>
            <person name="Becker A."/>
            <person name="Gohl D.M."/>
            <person name="Silverstein K.A.T."/>
            <person name="Koren S."/>
            <person name="Bechman K.B."/>
            <person name="Herman A."/>
            <person name="Abrahante J.E."/>
            <person name="Garbe J."/>
        </authorList>
    </citation>
    <scope>NUCLEOTIDE SEQUENCE</scope>
    <source>
        <strain evidence="1">Duluth1</strain>
        <tissue evidence="1">Whole animal</tissue>
    </source>
</reference>
<organism evidence="1 2">
    <name type="scientific">Dreissena polymorpha</name>
    <name type="common">Zebra mussel</name>
    <name type="synonym">Mytilus polymorpha</name>
    <dbReference type="NCBI Taxonomy" id="45954"/>
    <lineage>
        <taxon>Eukaryota</taxon>
        <taxon>Metazoa</taxon>
        <taxon>Spiralia</taxon>
        <taxon>Lophotrochozoa</taxon>
        <taxon>Mollusca</taxon>
        <taxon>Bivalvia</taxon>
        <taxon>Autobranchia</taxon>
        <taxon>Heteroconchia</taxon>
        <taxon>Euheterodonta</taxon>
        <taxon>Imparidentia</taxon>
        <taxon>Neoheterodontei</taxon>
        <taxon>Myida</taxon>
        <taxon>Dreissenoidea</taxon>
        <taxon>Dreissenidae</taxon>
        <taxon>Dreissena</taxon>
    </lineage>
</organism>
<keyword evidence="2" id="KW-1185">Reference proteome</keyword>
<protein>
    <submittedName>
        <fullName evidence="1">Uncharacterized protein</fullName>
    </submittedName>
</protein>
<proteinExistence type="predicted"/>
<comment type="caution">
    <text evidence="1">The sequence shown here is derived from an EMBL/GenBank/DDBJ whole genome shotgun (WGS) entry which is preliminary data.</text>
</comment>
<evidence type="ECO:0000313" key="2">
    <source>
        <dbReference type="Proteomes" id="UP000828390"/>
    </source>
</evidence>
<dbReference type="EMBL" id="JAIWYP010000005">
    <property type="protein sequence ID" value="KAH3820424.1"/>
    <property type="molecule type" value="Genomic_DNA"/>
</dbReference>
<dbReference type="Proteomes" id="UP000828390">
    <property type="component" value="Unassembled WGS sequence"/>
</dbReference>
<reference evidence="1" key="1">
    <citation type="journal article" date="2019" name="bioRxiv">
        <title>The Genome of the Zebra Mussel, Dreissena polymorpha: A Resource for Invasive Species Research.</title>
        <authorList>
            <person name="McCartney M.A."/>
            <person name="Auch B."/>
            <person name="Kono T."/>
            <person name="Mallez S."/>
            <person name="Zhang Y."/>
            <person name="Obille A."/>
            <person name="Becker A."/>
            <person name="Abrahante J.E."/>
            <person name="Garbe J."/>
            <person name="Badalamenti J.P."/>
            <person name="Herman A."/>
            <person name="Mangelson H."/>
            <person name="Liachko I."/>
            <person name="Sullivan S."/>
            <person name="Sone E.D."/>
            <person name="Koren S."/>
            <person name="Silverstein K.A.T."/>
            <person name="Beckman K.B."/>
            <person name="Gohl D.M."/>
        </authorList>
    </citation>
    <scope>NUCLEOTIDE SEQUENCE</scope>
    <source>
        <strain evidence="1">Duluth1</strain>
        <tissue evidence="1">Whole animal</tissue>
    </source>
</reference>